<keyword evidence="4" id="KW-0346">Stress response</keyword>
<dbReference type="Pfam" id="PF04542">
    <property type="entry name" value="Sigma70_r2"/>
    <property type="match status" value="1"/>
</dbReference>
<organism evidence="10 11">
    <name type="scientific">Magnetococcus marinus (strain ATCC BAA-1437 / JCM 17883 / MC-1)</name>
    <dbReference type="NCBI Taxonomy" id="156889"/>
    <lineage>
        <taxon>Bacteria</taxon>
        <taxon>Pseudomonadati</taxon>
        <taxon>Pseudomonadota</taxon>
        <taxon>Magnetococcia</taxon>
        <taxon>Magnetococcales</taxon>
        <taxon>Magnetococcaceae</taxon>
        <taxon>Magnetococcus</taxon>
    </lineage>
</organism>
<sequence>MSVTMLVPYKGENQLAGYMQQVDSYPMLSAEEEFELAVRYREQNDLEAAHKLVTSYLRYVASIAKEYQGYYGIKFMDLVQEGSVGLMQAVKRFDPHKGFRLATYAMWWIKASIQEFVLHHWSLVKIGTTAAQRKLFFNLRKSKDTLERLDATQAEEMGQRFGVSGEAVLEMDARLSGPDDSLNRCLVEGGEEIQNMLADSAPNQEMRLLASESERLQQQMIKQALSFLSEREQMIVRARIMCAEPVTLEVLGERLGVSRERIRQLETRALKKLRAFFEADGASLEDLMPA</sequence>
<dbReference type="InterPro" id="IPR000943">
    <property type="entry name" value="RNA_pol_sigma70"/>
</dbReference>
<reference evidence="10 11" key="2">
    <citation type="journal article" date="2012" name="Int. J. Syst. Evol. Microbiol.">
        <title>Magnetococcus marinus gen. nov., sp. nov., a marine, magnetotactic bacterium that represents a novel lineage (Magnetococcaceae fam. nov.; Magnetococcales ord. nov.) at the base of the Alphaproteobacteria.</title>
        <authorList>
            <person name="Bazylinski D.A."/>
            <person name="Williams T.J."/>
            <person name="Lefevre C.T."/>
            <person name="Berg R.J."/>
            <person name="Zhang C.L."/>
            <person name="Bowser S.S."/>
            <person name="Dean A.J."/>
            <person name="Beveridge T.J."/>
        </authorList>
    </citation>
    <scope>NUCLEOTIDE SEQUENCE [LARGE SCALE GENOMIC DNA]</scope>
    <source>
        <strain evidence="11">ATCC BAA-1437 / JCM 17883 / MC-1</strain>
    </source>
</reference>
<dbReference type="PANTHER" id="PTHR30376">
    <property type="entry name" value="SIGMA FACTOR RPOH HEAT SHOCK RELATED"/>
    <property type="match status" value="1"/>
</dbReference>
<dbReference type="NCBIfam" id="TIGR02937">
    <property type="entry name" value="sigma70-ECF"/>
    <property type="match status" value="1"/>
</dbReference>
<evidence type="ECO:0000313" key="11">
    <source>
        <dbReference type="Proteomes" id="UP000002586"/>
    </source>
</evidence>
<evidence type="ECO:0000313" key="10">
    <source>
        <dbReference type="EMBL" id="ABK44823.1"/>
    </source>
</evidence>
<dbReference type="InterPro" id="IPR013325">
    <property type="entry name" value="RNA_pol_sigma_r2"/>
</dbReference>
<dbReference type="eggNOG" id="COG0568">
    <property type="taxonomic scope" value="Bacteria"/>
</dbReference>
<dbReference type="SUPFAM" id="SSF88946">
    <property type="entry name" value="Sigma2 domain of RNA polymerase sigma factors"/>
    <property type="match status" value="1"/>
</dbReference>
<dbReference type="RefSeq" id="WP_011713944.1">
    <property type="nucleotide sequence ID" value="NC_008576.1"/>
</dbReference>
<dbReference type="GO" id="GO:0006352">
    <property type="term" value="P:DNA-templated transcription initiation"/>
    <property type="evidence" value="ECO:0007669"/>
    <property type="project" value="UniProtKB-UniRule"/>
</dbReference>
<gene>
    <name evidence="10" type="ordered locus">Mmc1_2323</name>
</gene>
<dbReference type="InterPro" id="IPR012759">
    <property type="entry name" value="RNA_pol_sigma_RpoH_proteobac"/>
</dbReference>
<dbReference type="InterPro" id="IPR014284">
    <property type="entry name" value="RNA_pol_sigma-70_dom"/>
</dbReference>
<evidence type="ECO:0000256" key="5">
    <source>
        <dbReference type="ARBA" id="ARBA00023082"/>
    </source>
</evidence>
<dbReference type="InterPro" id="IPR050813">
    <property type="entry name" value="Sigma-70_Factor"/>
</dbReference>
<evidence type="ECO:0000256" key="1">
    <source>
        <dbReference type="ARBA" id="ARBA00007788"/>
    </source>
</evidence>
<dbReference type="Gene3D" id="1.20.120.1810">
    <property type="match status" value="1"/>
</dbReference>
<dbReference type="Gene3D" id="1.20.140.160">
    <property type="match status" value="1"/>
</dbReference>
<dbReference type="GO" id="GO:0003677">
    <property type="term" value="F:DNA binding"/>
    <property type="evidence" value="ECO:0007669"/>
    <property type="project" value="UniProtKB-KW"/>
</dbReference>
<dbReference type="PIRSF" id="PIRSF000770">
    <property type="entry name" value="RNA_pol_sigma-SigE/K"/>
    <property type="match status" value="1"/>
</dbReference>
<dbReference type="InterPro" id="IPR007627">
    <property type="entry name" value="RNA_pol_sigma70_r2"/>
</dbReference>
<evidence type="ECO:0000259" key="9">
    <source>
        <dbReference type="PROSITE" id="PS00715"/>
    </source>
</evidence>
<dbReference type="Proteomes" id="UP000002586">
    <property type="component" value="Chromosome"/>
</dbReference>
<evidence type="ECO:0000256" key="7">
    <source>
        <dbReference type="ARBA" id="ARBA00023163"/>
    </source>
</evidence>
<keyword evidence="5" id="KW-0731">Sigma factor</keyword>
<comment type="similarity">
    <text evidence="1">Belongs to the sigma-70 factor family.</text>
</comment>
<dbReference type="InterPro" id="IPR013324">
    <property type="entry name" value="RNA_pol_sigma_r3/r4-like"/>
</dbReference>
<dbReference type="InterPro" id="IPR007630">
    <property type="entry name" value="RNA_pol_sigma70_r4"/>
</dbReference>
<evidence type="ECO:0000256" key="2">
    <source>
        <dbReference type="ARBA" id="ARBA00022490"/>
    </source>
</evidence>
<dbReference type="KEGG" id="mgm:Mmc1_2323"/>
<keyword evidence="11" id="KW-1185">Reference proteome</keyword>
<keyword evidence="2" id="KW-0963">Cytoplasm</keyword>
<protein>
    <recommendedName>
        <fullName evidence="8">RNA polymerase sigma factor RpoH</fullName>
    </recommendedName>
</protein>
<dbReference type="AlphaFoldDB" id="A0LA30"/>
<dbReference type="CDD" id="cd06171">
    <property type="entry name" value="Sigma70_r4"/>
    <property type="match status" value="1"/>
</dbReference>
<name>A0LA30_MAGMM</name>
<dbReference type="Pfam" id="PF04545">
    <property type="entry name" value="Sigma70_r4"/>
    <property type="match status" value="1"/>
</dbReference>
<keyword evidence="7" id="KW-0804">Transcription</keyword>
<evidence type="ECO:0000256" key="6">
    <source>
        <dbReference type="ARBA" id="ARBA00023125"/>
    </source>
</evidence>
<dbReference type="HOGENOM" id="CLU_014793_3_5_5"/>
<keyword evidence="3" id="KW-0805">Transcription regulation</keyword>
<dbReference type="NCBIfam" id="NF005143">
    <property type="entry name" value="PRK06596.1"/>
    <property type="match status" value="1"/>
</dbReference>
<dbReference type="PRINTS" id="PR00046">
    <property type="entry name" value="SIGMA70FCT"/>
</dbReference>
<feature type="domain" description="RNA polymerase sigma-70" evidence="9">
    <location>
        <begin position="77"/>
        <end position="90"/>
    </location>
</feature>
<dbReference type="NCBIfam" id="TIGR02392">
    <property type="entry name" value="rpoH_proteo"/>
    <property type="match status" value="1"/>
</dbReference>
<dbReference type="EMBL" id="CP000471">
    <property type="protein sequence ID" value="ABK44823.1"/>
    <property type="molecule type" value="Genomic_DNA"/>
</dbReference>
<dbReference type="STRING" id="156889.Mmc1_2323"/>
<dbReference type="GO" id="GO:0016987">
    <property type="term" value="F:sigma factor activity"/>
    <property type="evidence" value="ECO:0007669"/>
    <property type="project" value="UniProtKB-UniRule"/>
</dbReference>
<dbReference type="Pfam" id="PF00140">
    <property type="entry name" value="Sigma70_r1_2"/>
    <property type="match status" value="1"/>
</dbReference>
<proteinExistence type="inferred from homology"/>
<evidence type="ECO:0000256" key="3">
    <source>
        <dbReference type="ARBA" id="ARBA00023015"/>
    </source>
</evidence>
<keyword evidence="6" id="KW-0238">DNA-binding</keyword>
<dbReference type="InterPro" id="IPR009042">
    <property type="entry name" value="RNA_pol_sigma70_r1_2"/>
</dbReference>
<evidence type="ECO:0000256" key="4">
    <source>
        <dbReference type="ARBA" id="ARBA00023016"/>
    </source>
</evidence>
<dbReference type="SUPFAM" id="SSF88659">
    <property type="entry name" value="Sigma3 and sigma4 domains of RNA polymerase sigma factors"/>
    <property type="match status" value="1"/>
</dbReference>
<reference evidence="11" key="1">
    <citation type="journal article" date="2009" name="Appl. Environ. Microbiol.">
        <title>Complete genome sequence of the chemolithoautotrophic marine magnetotactic coccus strain MC-1.</title>
        <authorList>
            <person name="Schubbe S."/>
            <person name="Williams T.J."/>
            <person name="Xie G."/>
            <person name="Kiss H.E."/>
            <person name="Brettin T.S."/>
            <person name="Martinez D."/>
            <person name="Ross C.A."/>
            <person name="Schuler D."/>
            <person name="Cox B.L."/>
            <person name="Nealson K.H."/>
            <person name="Bazylinski D.A."/>
        </authorList>
    </citation>
    <scope>NUCLEOTIDE SEQUENCE [LARGE SCALE GENOMIC DNA]</scope>
    <source>
        <strain evidence="11">ATCC BAA-1437 / JCM 17883 / MC-1</strain>
    </source>
</reference>
<evidence type="ECO:0000256" key="8">
    <source>
        <dbReference type="NCBIfam" id="TIGR02392"/>
    </source>
</evidence>
<dbReference type="PROSITE" id="PS00715">
    <property type="entry name" value="SIGMA70_1"/>
    <property type="match status" value="1"/>
</dbReference>
<accession>A0LA30</accession>
<dbReference type="PANTHER" id="PTHR30376:SF3">
    <property type="entry name" value="RNA POLYMERASE SIGMA FACTOR RPOH"/>
    <property type="match status" value="1"/>
</dbReference>